<keyword evidence="2" id="KW-1185">Reference proteome</keyword>
<organism evidence="1 2">
    <name type="scientific">Chroogloeocystis siderophila 5.2 s.c.1</name>
    <dbReference type="NCBI Taxonomy" id="247279"/>
    <lineage>
        <taxon>Bacteria</taxon>
        <taxon>Bacillati</taxon>
        <taxon>Cyanobacteriota</taxon>
        <taxon>Cyanophyceae</taxon>
        <taxon>Oscillatoriophycideae</taxon>
        <taxon>Chroococcales</taxon>
        <taxon>Chroococcaceae</taxon>
        <taxon>Chroogloeocystis</taxon>
    </lineage>
</organism>
<protein>
    <submittedName>
        <fullName evidence="1">Uncharacterized protein</fullName>
    </submittedName>
</protein>
<dbReference type="Proteomes" id="UP000185984">
    <property type="component" value="Unassembled WGS sequence"/>
</dbReference>
<dbReference type="AlphaFoldDB" id="A0A1U7HGJ8"/>
<dbReference type="EMBL" id="MRCC01000019">
    <property type="protein sequence ID" value="OKH22689.1"/>
    <property type="molecule type" value="Genomic_DNA"/>
</dbReference>
<proteinExistence type="predicted"/>
<reference evidence="1 2" key="1">
    <citation type="submission" date="2016-11" db="EMBL/GenBank/DDBJ databases">
        <title>Draft Genome Sequences of Nine Cyanobacterial Strains from Diverse Habitats.</title>
        <authorList>
            <person name="Zhu T."/>
            <person name="Hou S."/>
            <person name="Lu X."/>
            <person name="Hess W.R."/>
        </authorList>
    </citation>
    <scope>NUCLEOTIDE SEQUENCE [LARGE SCALE GENOMIC DNA]</scope>
    <source>
        <strain evidence="1 2">5.2 s.c.1</strain>
    </source>
</reference>
<name>A0A1U7HGJ8_9CHRO</name>
<gene>
    <name evidence="1" type="ORF">NIES1031_19765</name>
</gene>
<accession>A0A1U7HGJ8</accession>
<evidence type="ECO:0000313" key="1">
    <source>
        <dbReference type="EMBL" id="OKH22689.1"/>
    </source>
</evidence>
<dbReference type="STRING" id="247279.NIES1031_19765"/>
<comment type="caution">
    <text evidence="1">The sequence shown here is derived from an EMBL/GenBank/DDBJ whole genome shotgun (WGS) entry which is preliminary data.</text>
</comment>
<sequence length="76" mass="8269">MIEATLTQKVGYSVVHIFAELSLCINSNKNSNVNKSGLLELLQTYLLKRGTYGGSNIQYSSQFANHAICDAMAIAT</sequence>
<evidence type="ECO:0000313" key="2">
    <source>
        <dbReference type="Proteomes" id="UP000185984"/>
    </source>
</evidence>